<gene>
    <name evidence="1" type="ORF">HYN51_00850</name>
</gene>
<protein>
    <recommendedName>
        <fullName evidence="3">DUF4123 domain-containing protein</fullName>
    </recommendedName>
</protein>
<dbReference type="AlphaFoldDB" id="A0A2Y9TUN2"/>
<dbReference type="EMBL" id="CP029185">
    <property type="protein sequence ID" value="AWH87230.1"/>
    <property type="molecule type" value="Genomic_DNA"/>
</dbReference>
<name>A0A2Y9TUN2_9GAMM</name>
<evidence type="ECO:0000313" key="1">
    <source>
        <dbReference type="EMBL" id="AWH87230.1"/>
    </source>
</evidence>
<evidence type="ECO:0008006" key="3">
    <source>
        <dbReference type="Google" id="ProtNLM"/>
    </source>
</evidence>
<dbReference type="Proteomes" id="UP000244908">
    <property type="component" value="Chromosome"/>
</dbReference>
<keyword evidence="2" id="KW-1185">Reference proteome</keyword>
<proteinExistence type="predicted"/>
<organism evidence="1 2">
    <name type="scientific">Limnobaculum parvum</name>
    <dbReference type="NCBI Taxonomy" id="2172103"/>
    <lineage>
        <taxon>Bacteria</taxon>
        <taxon>Pseudomonadati</taxon>
        <taxon>Pseudomonadota</taxon>
        <taxon>Gammaproteobacteria</taxon>
        <taxon>Enterobacterales</taxon>
        <taxon>Budviciaceae</taxon>
        <taxon>Limnobaculum</taxon>
    </lineage>
</organism>
<sequence>MDALLSVINHDRSLYRYLLLDPLVPMGNLSPIHIDTLTEMLGKNRVMPVLRPEIAYDPLSCPQLMIIANPSQDVDIELIRNSLNWARKESTYTKRYVCSWITSKVNLQTLSERLVDIGLLMGRTMGLSFVPYFEPFRMQLLQEGNSICPEWLISALKDIETYSYFSATSGLKTIRQTDYSLLDREVFITEEAKLYQREARKILHLFLAWHELCEQRGIPLTERRLMDVAEIYRTGRNIGLLNTEDNFVFSLNSLQYGNLLNSPKLSAEIASVLKDEGSLAERFSQLDEHVFLSLDSK</sequence>
<dbReference type="KEGG" id="lpv:HYN51_00850"/>
<accession>A0A2Y9TUN2</accession>
<dbReference type="RefSeq" id="WP_108899321.1">
    <property type="nucleotide sequence ID" value="NZ_CP029185.2"/>
</dbReference>
<evidence type="ECO:0000313" key="2">
    <source>
        <dbReference type="Proteomes" id="UP000244908"/>
    </source>
</evidence>
<reference evidence="1 2" key="1">
    <citation type="journal article" date="2019" name="Int. J. Syst. Evol. Microbiol.">
        <title>Limnobaculum parvum gen. nov., sp. nov., isolated from a freshwater lake.</title>
        <authorList>
            <person name="Baek C."/>
            <person name="Shin S.K."/>
            <person name="Yi H."/>
        </authorList>
    </citation>
    <scope>NUCLEOTIDE SEQUENCE [LARGE SCALE GENOMIC DNA]</scope>
    <source>
        <strain evidence="1 2">HYN0051</strain>
    </source>
</reference>
<dbReference type="OrthoDB" id="6057701at2"/>